<gene>
    <name evidence="2" type="ORF">AAH991_17900</name>
</gene>
<dbReference type="EMBL" id="JBDJAW010000013">
    <property type="protein sequence ID" value="MEN3536991.1"/>
    <property type="molecule type" value="Genomic_DNA"/>
</dbReference>
<organism evidence="2 3">
    <name type="scientific">Microbispora maris</name>
    <dbReference type="NCBI Taxonomy" id="3144104"/>
    <lineage>
        <taxon>Bacteria</taxon>
        <taxon>Bacillati</taxon>
        <taxon>Actinomycetota</taxon>
        <taxon>Actinomycetes</taxon>
        <taxon>Streptosporangiales</taxon>
        <taxon>Streptosporangiaceae</taxon>
        <taxon>Microbispora</taxon>
    </lineage>
</organism>
<evidence type="ECO:0000313" key="3">
    <source>
        <dbReference type="Proteomes" id="UP001447516"/>
    </source>
</evidence>
<comment type="caution">
    <text evidence="2">The sequence shown here is derived from an EMBL/GenBank/DDBJ whole genome shotgun (WGS) entry which is preliminary data.</text>
</comment>
<accession>A0ABV0AQV7</accession>
<reference evidence="2 3" key="1">
    <citation type="submission" date="2024-05" db="EMBL/GenBank/DDBJ databases">
        <title>Microbispora sp.ZYX-F-249.</title>
        <authorList>
            <person name="Xie H."/>
        </authorList>
    </citation>
    <scope>NUCLEOTIDE SEQUENCE [LARGE SCALE GENOMIC DNA]</scope>
    <source>
        <strain evidence="2 3">ZYX-F-249</strain>
    </source>
</reference>
<proteinExistence type="predicted"/>
<protein>
    <submittedName>
        <fullName evidence="2">Uncharacterized protein</fullName>
    </submittedName>
</protein>
<name>A0ABV0AQV7_9ACTN</name>
<feature type="region of interest" description="Disordered" evidence="1">
    <location>
        <begin position="1"/>
        <end position="22"/>
    </location>
</feature>
<feature type="compositionally biased region" description="Basic residues" evidence="1">
    <location>
        <begin position="1"/>
        <end position="10"/>
    </location>
</feature>
<evidence type="ECO:0000256" key="1">
    <source>
        <dbReference type="SAM" id="MobiDB-lite"/>
    </source>
</evidence>
<keyword evidence="3" id="KW-1185">Reference proteome</keyword>
<evidence type="ECO:0000313" key="2">
    <source>
        <dbReference type="EMBL" id="MEN3536991.1"/>
    </source>
</evidence>
<dbReference type="Proteomes" id="UP001447516">
    <property type="component" value="Unassembled WGS sequence"/>
</dbReference>
<sequence>MPRRSIRPVRRSPGWAGNSCARSVLPLPSATIMAHRRRNSAEPGAGP</sequence>